<evidence type="ECO:0000313" key="8">
    <source>
        <dbReference type="Proteomes" id="UP000721861"/>
    </source>
</evidence>
<proteinExistence type="inferred from homology"/>
<accession>A0ABS5KCC4</accession>
<keyword evidence="4" id="KW-0472">Membrane</keyword>
<evidence type="ECO:0000256" key="4">
    <source>
        <dbReference type="SAM" id="Phobius"/>
    </source>
</evidence>
<feature type="transmembrane region" description="Helical" evidence="4">
    <location>
        <begin position="7"/>
        <end position="25"/>
    </location>
</feature>
<dbReference type="Pfam" id="PF18564">
    <property type="entry name" value="Glyco_hydro_5_C"/>
    <property type="match status" value="1"/>
</dbReference>
<dbReference type="Pfam" id="PF00150">
    <property type="entry name" value="Cellulase"/>
    <property type="match status" value="1"/>
</dbReference>
<reference evidence="7 8" key="1">
    <citation type="journal article" date="2014" name="Int. J. Syst. Evol. Microbiol.">
        <title>Carboxylicivirga gen. nov. in the family Marinilabiliaceae with two novel species, Carboxylicivirga mesophila sp. nov. and Carboxylicivirga taeanensis sp. nov., and reclassification of Cytophaga fermentans as Saccharicrinis fermentans gen. nov., comb. nov.</title>
        <authorList>
            <person name="Yang S.H."/>
            <person name="Seo H.S."/>
            <person name="Woo J.H."/>
            <person name="Oh H.M."/>
            <person name="Jang H."/>
            <person name="Lee J.H."/>
            <person name="Kim S.J."/>
            <person name="Kwon K.K."/>
        </authorList>
    </citation>
    <scope>NUCLEOTIDE SEQUENCE [LARGE SCALE GENOMIC DNA]</scope>
    <source>
        <strain evidence="7 8">JCM 18290</strain>
    </source>
</reference>
<name>A0ABS5KCC4_9BACT</name>
<dbReference type="Proteomes" id="UP000721861">
    <property type="component" value="Unassembled WGS sequence"/>
</dbReference>
<feature type="domain" description="Glycoside hydrolase family 5 C-terminal" evidence="6">
    <location>
        <begin position="605"/>
        <end position="687"/>
    </location>
</feature>
<evidence type="ECO:0000259" key="6">
    <source>
        <dbReference type="Pfam" id="PF18564"/>
    </source>
</evidence>
<evidence type="ECO:0000256" key="1">
    <source>
        <dbReference type="ARBA" id="ARBA00005641"/>
    </source>
</evidence>
<evidence type="ECO:0000259" key="5">
    <source>
        <dbReference type="Pfam" id="PF00150"/>
    </source>
</evidence>
<keyword evidence="4" id="KW-1133">Transmembrane helix</keyword>
<dbReference type="Gene3D" id="3.20.20.80">
    <property type="entry name" value="Glycosidases"/>
    <property type="match status" value="1"/>
</dbReference>
<evidence type="ECO:0000313" key="7">
    <source>
        <dbReference type="EMBL" id="MBS2212694.1"/>
    </source>
</evidence>
<comment type="caution">
    <text evidence="7">The sequence shown here is derived from an EMBL/GenBank/DDBJ whole genome shotgun (WGS) entry which is preliminary data.</text>
</comment>
<dbReference type="InterPro" id="IPR013780">
    <property type="entry name" value="Glyco_hydro_b"/>
</dbReference>
<dbReference type="InterPro" id="IPR001547">
    <property type="entry name" value="Glyco_hydro_5"/>
</dbReference>
<dbReference type="PANTHER" id="PTHR31308">
    <property type="match status" value="1"/>
</dbReference>
<dbReference type="InterPro" id="IPR052066">
    <property type="entry name" value="Glycosphingolipid_Hydrolases"/>
</dbReference>
<dbReference type="EMBL" id="JAGUCN010000017">
    <property type="protein sequence ID" value="MBS2212694.1"/>
    <property type="molecule type" value="Genomic_DNA"/>
</dbReference>
<dbReference type="InterPro" id="IPR017853">
    <property type="entry name" value="GH"/>
</dbReference>
<dbReference type="Gene3D" id="2.60.40.1180">
    <property type="entry name" value="Golgi alpha-mannosidase II"/>
    <property type="match status" value="1"/>
</dbReference>
<feature type="domain" description="Glycoside hydrolase family 5" evidence="5">
    <location>
        <begin position="126"/>
        <end position="302"/>
    </location>
</feature>
<dbReference type="RefSeq" id="WP_212229473.1">
    <property type="nucleotide sequence ID" value="NZ_JAGUCN010000017.1"/>
</dbReference>
<dbReference type="PANTHER" id="PTHR31308:SF5">
    <property type="entry name" value="ERGOSTERYL-BETA-GLUCOSIDASE"/>
    <property type="match status" value="1"/>
</dbReference>
<dbReference type="PROSITE" id="PS00659">
    <property type="entry name" value="GLYCOSYL_HYDROL_F5"/>
    <property type="match status" value="1"/>
</dbReference>
<dbReference type="SUPFAM" id="SSF51445">
    <property type="entry name" value="(Trans)glycosidases"/>
    <property type="match status" value="1"/>
</dbReference>
<gene>
    <name evidence="7" type="ORF">KEM09_14845</name>
</gene>
<keyword evidence="3" id="KW-0326">Glycosidase</keyword>
<dbReference type="InterPro" id="IPR018087">
    <property type="entry name" value="Glyco_hydro_5_CS"/>
</dbReference>
<evidence type="ECO:0000256" key="2">
    <source>
        <dbReference type="ARBA" id="ARBA00022801"/>
    </source>
</evidence>
<comment type="similarity">
    <text evidence="1">Belongs to the glycosyl hydrolase 5 (cellulase A) family.</text>
</comment>
<keyword evidence="4" id="KW-0812">Transmembrane</keyword>
<dbReference type="InterPro" id="IPR041036">
    <property type="entry name" value="GH5_C"/>
</dbReference>
<evidence type="ECO:0000256" key="3">
    <source>
        <dbReference type="ARBA" id="ARBA00023295"/>
    </source>
</evidence>
<keyword evidence="2" id="KW-0378">Hydrolase</keyword>
<organism evidence="7 8">
    <name type="scientific">Carboxylicivirga mesophila</name>
    <dbReference type="NCBI Taxonomy" id="1166478"/>
    <lineage>
        <taxon>Bacteria</taxon>
        <taxon>Pseudomonadati</taxon>
        <taxon>Bacteroidota</taxon>
        <taxon>Bacteroidia</taxon>
        <taxon>Marinilabiliales</taxon>
        <taxon>Marinilabiliaceae</taxon>
        <taxon>Carboxylicivirga</taxon>
    </lineage>
</organism>
<protein>
    <submittedName>
        <fullName evidence="7">Cellulase family glycosylhydrolase</fullName>
    </submittedName>
</protein>
<sequence>MKVRLSIKLFVGIVMLATGILYWYIFTGGDNKKAKDVSGLLLTASDNIPEYLAADTVDVAGKNILVKNGNFCSNDGRSLFLRGINLGGSSKVPFTPNMGSHVKDGFYNGKDISFVGRPFPLSEADMHFERLKKWGFHFIRFIVTWEAIEHDGPGMYDKEYVQYVRDIIKKAAEYDINVFIDPHQDLWSRFSGGDGAPLWTFEAAGFNVENFLETDAAFVHNAFGDPYPQMVWFSNYYKLASCTMFTLFFAGNDFAPQVMVNDSIPIQDFLQSHYIQSMVYLANELKDLPNVVGFELMNEPSSGYVGIADLSSPFPTSIVGLAPTPYQGMLLGQGIPQEVQKNELGKASLKDAGVVLVNGEGKSAWSRAEGCVWKEAGVWERNDMGQSRLLKPDYFNKVKGKTVDFNEDYYIPFIKAYHQAIQAVDSAWFLCVDNVLFPVPHKLPDLRGLGIDYLVDGSHWYDDATLVTKRYWPWIGLLDDEIILGKRQVYKAFVEFLREMQEGTKERYGKEAVTLLGEFGIPFDMNDRKAFETGDFTIQNRALERCFSAIEENLLHYTLWNYTADNTNERGDQWNGEDLSVFSLSQVNNSHDLNSGGRALDAAVRPYPYRVSGQITKYSFSSEIGEMELEFIPDSTNVLPTEVFLPEWHYQNGFEVYATGGTLMFNDNADMLYYTPNNKSQAQRIVIRKNQE</sequence>
<keyword evidence="8" id="KW-1185">Reference proteome</keyword>